<dbReference type="GO" id="GO:0009360">
    <property type="term" value="C:DNA polymerase III complex"/>
    <property type="evidence" value="ECO:0007669"/>
    <property type="project" value="InterPro"/>
</dbReference>
<comment type="subunit">
    <text evidence="9">Forms a ring-shaped head-to-tail homodimer around DNA.</text>
</comment>
<evidence type="ECO:0000256" key="2">
    <source>
        <dbReference type="ARBA" id="ARBA00010752"/>
    </source>
</evidence>
<dbReference type="CDD" id="cd00140">
    <property type="entry name" value="beta_clamp"/>
    <property type="match status" value="1"/>
</dbReference>
<dbReference type="PIRSF" id="PIRSF000804">
    <property type="entry name" value="DNA_pol_III_b"/>
    <property type="match status" value="1"/>
</dbReference>
<evidence type="ECO:0000259" key="10">
    <source>
        <dbReference type="Pfam" id="PF00712"/>
    </source>
</evidence>
<proteinExistence type="inferred from homology"/>
<evidence type="ECO:0000256" key="7">
    <source>
        <dbReference type="ARBA" id="ARBA00022932"/>
    </source>
</evidence>
<organism evidence="13">
    <name type="scientific">Planktothricoides raciborskii GIHE-MW2</name>
    <dbReference type="NCBI Taxonomy" id="2792601"/>
    <lineage>
        <taxon>Bacteria</taxon>
        <taxon>Bacillati</taxon>
        <taxon>Cyanobacteriota</taxon>
        <taxon>Cyanophyceae</taxon>
        <taxon>Oscillatoriophycideae</taxon>
        <taxon>Oscillatoriales</taxon>
        <taxon>Oscillatoriaceae</taxon>
        <taxon>Planktothricoides</taxon>
    </lineage>
</organism>
<dbReference type="GO" id="GO:0005737">
    <property type="term" value="C:cytoplasm"/>
    <property type="evidence" value="ECO:0007669"/>
    <property type="project" value="UniProtKB-SubCell"/>
</dbReference>
<dbReference type="Pfam" id="PF02768">
    <property type="entry name" value="DNA_pol3_beta_3"/>
    <property type="match status" value="1"/>
</dbReference>
<dbReference type="SMART" id="SM00480">
    <property type="entry name" value="POL3Bc"/>
    <property type="match status" value="1"/>
</dbReference>
<evidence type="ECO:0000256" key="9">
    <source>
        <dbReference type="PIRNR" id="PIRNR000804"/>
    </source>
</evidence>
<protein>
    <recommendedName>
        <fullName evidence="9">Beta sliding clamp</fullName>
    </recommendedName>
</protein>
<dbReference type="PANTHER" id="PTHR30478:SF0">
    <property type="entry name" value="BETA SLIDING CLAMP"/>
    <property type="match status" value="1"/>
</dbReference>
<dbReference type="InterPro" id="IPR022637">
    <property type="entry name" value="DNA_polIII_beta_cen"/>
</dbReference>
<evidence type="ECO:0000256" key="3">
    <source>
        <dbReference type="ARBA" id="ARBA00022490"/>
    </source>
</evidence>
<keyword evidence="6 9" id="KW-0235">DNA replication</keyword>
<dbReference type="InterPro" id="IPR046938">
    <property type="entry name" value="DNA_clamp_sf"/>
</dbReference>
<dbReference type="PANTHER" id="PTHR30478">
    <property type="entry name" value="DNA POLYMERASE III SUBUNIT BETA"/>
    <property type="match status" value="1"/>
</dbReference>
<evidence type="ECO:0000256" key="8">
    <source>
        <dbReference type="ARBA" id="ARBA00023125"/>
    </source>
</evidence>
<dbReference type="GO" id="GO:0006271">
    <property type="term" value="P:DNA strand elongation involved in DNA replication"/>
    <property type="evidence" value="ECO:0007669"/>
    <property type="project" value="TreeGrafter"/>
</dbReference>
<dbReference type="EMBL" id="CP159837">
    <property type="protein sequence ID" value="XCM37258.1"/>
    <property type="molecule type" value="Genomic_DNA"/>
</dbReference>
<accession>A0AAU8JG65</accession>
<keyword evidence="5 9" id="KW-0548">Nucleotidyltransferase</keyword>
<comment type="subcellular location">
    <subcellularLocation>
        <location evidence="1 9">Cytoplasm</location>
    </subcellularLocation>
</comment>
<dbReference type="SUPFAM" id="SSF55979">
    <property type="entry name" value="DNA clamp"/>
    <property type="match status" value="3"/>
</dbReference>
<dbReference type="GO" id="GO:0003677">
    <property type="term" value="F:DNA binding"/>
    <property type="evidence" value="ECO:0007669"/>
    <property type="project" value="UniProtKB-UniRule"/>
</dbReference>
<name>A0AAU8JG65_9CYAN</name>
<comment type="similarity">
    <text evidence="2 9">Belongs to the beta sliding clamp family.</text>
</comment>
<dbReference type="AlphaFoldDB" id="A0AAU8JG65"/>
<dbReference type="RefSeq" id="WP_054467086.1">
    <property type="nucleotide sequence ID" value="NZ_CP159837.1"/>
</dbReference>
<dbReference type="InterPro" id="IPR022634">
    <property type="entry name" value="DNA_polIII_beta_N"/>
</dbReference>
<dbReference type="Pfam" id="PF00712">
    <property type="entry name" value="DNA_pol3_beta"/>
    <property type="match status" value="1"/>
</dbReference>
<keyword evidence="4 9" id="KW-0808">Transferase</keyword>
<evidence type="ECO:0000256" key="4">
    <source>
        <dbReference type="ARBA" id="ARBA00022679"/>
    </source>
</evidence>
<keyword evidence="3 9" id="KW-0963">Cytoplasm</keyword>
<dbReference type="Pfam" id="PF02767">
    <property type="entry name" value="DNA_pol3_beta_2"/>
    <property type="match status" value="1"/>
</dbReference>
<dbReference type="NCBIfam" id="TIGR00663">
    <property type="entry name" value="dnan"/>
    <property type="match status" value="1"/>
</dbReference>
<dbReference type="GO" id="GO:0008408">
    <property type="term" value="F:3'-5' exonuclease activity"/>
    <property type="evidence" value="ECO:0007669"/>
    <property type="project" value="InterPro"/>
</dbReference>
<dbReference type="Gene3D" id="3.70.10.10">
    <property type="match status" value="1"/>
</dbReference>
<dbReference type="Gene3D" id="3.10.150.10">
    <property type="entry name" value="DNA Polymerase III, subunit A, domain 2"/>
    <property type="match status" value="1"/>
</dbReference>
<dbReference type="InterPro" id="IPR022635">
    <property type="entry name" value="DNA_polIII_beta_C"/>
</dbReference>
<keyword evidence="8" id="KW-0238">DNA-binding</keyword>
<evidence type="ECO:0000259" key="11">
    <source>
        <dbReference type="Pfam" id="PF02767"/>
    </source>
</evidence>
<dbReference type="GO" id="GO:0003887">
    <property type="term" value="F:DNA-directed DNA polymerase activity"/>
    <property type="evidence" value="ECO:0007669"/>
    <property type="project" value="UniProtKB-UniRule"/>
</dbReference>
<feature type="domain" description="DNA polymerase III beta sliding clamp C-terminal" evidence="12">
    <location>
        <begin position="256"/>
        <end position="377"/>
    </location>
</feature>
<evidence type="ECO:0000256" key="1">
    <source>
        <dbReference type="ARBA" id="ARBA00004496"/>
    </source>
</evidence>
<evidence type="ECO:0000259" key="12">
    <source>
        <dbReference type="Pfam" id="PF02768"/>
    </source>
</evidence>
<feature type="domain" description="DNA polymerase III beta sliding clamp central" evidence="11">
    <location>
        <begin position="142"/>
        <end position="253"/>
    </location>
</feature>
<reference evidence="13" key="1">
    <citation type="submission" date="2024-07" db="EMBL/GenBank/DDBJ databases">
        <authorList>
            <person name="Kim Y.J."/>
            <person name="Jeong J.Y."/>
        </authorList>
    </citation>
    <scope>NUCLEOTIDE SEQUENCE</scope>
    <source>
        <strain evidence="13">GIHE-MW2</strain>
    </source>
</reference>
<evidence type="ECO:0000256" key="6">
    <source>
        <dbReference type="ARBA" id="ARBA00022705"/>
    </source>
</evidence>
<sequence>MKFTCNQSDLHSNLSLVSRAVPSRPSHPILANVLLTADQEHQRVQLTGFDLSLGLCTSFAADIEVGGQLTLPAKLLNDIVSRLPNGEITIDDQTAQAMVTLTSQTGKYQVRGMGAEEFPSLPEIANREAVYLSAEALIEGLRGSLFATSNDETKQVLTGLHIIVQPETLEFAATDGHRLALVETENPNQSEEEPFEVTVPARALRELERMITMRQSQSQDEALSLVVYLDPGQVVFELADQRLTSRTLEGKYPAYRQLIPTQFERQVNVERKQLLAALERIAILASQKNDIVKFTIDSGNQQLSLSVEAQDVGSGQESIAAQVSGGNMEIAFNVKYAMESLKNLGSNEIQIQLNSATSPVVLNPLSGAKMTHLLMPVQLRN</sequence>
<gene>
    <name evidence="13" type="primary">dnaN</name>
    <name evidence="13" type="ORF">ABWT76_000003</name>
</gene>
<evidence type="ECO:0000256" key="5">
    <source>
        <dbReference type="ARBA" id="ARBA00022695"/>
    </source>
</evidence>
<comment type="function">
    <text evidence="9">Confers DNA tethering and processivity to DNA polymerases and other proteins. Acts as a clamp, forming a ring around DNA (a reaction catalyzed by the clamp-loading complex) which diffuses in an ATP-independent manner freely and bidirectionally along dsDNA. Initially characterized for its ability to contact the catalytic subunit of DNA polymerase III (Pol III), a complex, multichain enzyme responsible for most of the replicative synthesis in bacteria; Pol III exhibits 3'-5' exonuclease proofreading activity. The beta chain is required for initiation of replication as well as for processivity of DNA replication.</text>
</comment>
<keyword evidence="7 9" id="KW-0239">DNA-directed DNA polymerase</keyword>
<dbReference type="InterPro" id="IPR001001">
    <property type="entry name" value="DNA_polIII_beta"/>
</dbReference>
<feature type="domain" description="DNA polymerase III beta sliding clamp N-terminal" evidence="10">
    <location>
        <begin position="1"/>
        <end position="122"/>
    </location>
</feature>
<evidence type="ECO:0000313" key="13">
    <source>
        <dbReference type="EMBL" id="XCM37258.1"/>
    </source>
</evidence>